<sequence>MIINRKELVRAKIEKLKLGYSAYAESKAVAQLIEKELDRLNLPVFIDRTAIGYWFIPKEQGDSYQQCPPDHMESPR</sequence>
<dbReference type="EMBL" id="FPAA01000006">
    <property type="protein sequence ID" value="SFS70993.1"/>
    <property type="molecule type" value="Genomic_DNA"/>
</dbReference>
<proteinExistence type="predicted"/>
<dbReference type="AlphaFoldDB" id="A0A1I6S206"/>
<dbReference type="OrthoDB" id="2679903at2"/>
<dbReference type="RefSeq" id="WP_091836882.1">
    <property type="nucleotide sequence ID" value="NZ_FPAA01000006.1"/>
</dbReference>
<gene>
    <name evidence="1" type="ORF">SAMN05444972_10695</name>
</gene>
<accession>A0A1I6S206</accession>
<organism evidence="1 2">
    <name type="scientific">Marininema halotolerans</name>
    <dbReference type="NCBI Taxonomy" id="1155944"/>
    <lineage>
        <taxon>Bacteria</taxon>
        <taxon>Bacillati</taxon>
        <taxon>Bacillota</taxon>
        <taxon>Bacilli</taxon>
        <taxon>Bacillales</taxon>
        <taxon>Thermoactinomycetaceae</taxon>
        <taxon>Marininema</taxon>
    </lineage>
</organism>
<dbReference type="InterPro" id="IPR058867">
    <property type="entry name" value="YtzJ"/>
</dbReference>
<dbReference type="Pfam" id="PF26326">
    <property type="entry name" value="YtzJ"/>
    <property type="match status" value="1"/>
</dbReference>
<name>A0A1I6S206_9BACL</name>
<reference evidence="2" key="1">
    <citation type="submission" date="2016-10" db="EMBL/GenBank/DDBJ databases">
        <authorList>
            <person name="Varghese N."/>
            <person name="Submissions S."/>
        </authorList>
    </citation>
    <scope>NUCLEOTIDE SEQUENCE [LARGE SCALE GENOMIC DNA]</scope>
    <source>
        <strain evidence="2">DSM 45789</strain>
    </source>
</reference>
<evidence type="ECO:0000313" key="2">
    <source>
        <dbReference type="Proteomes" id="UP000198660"/>
    </source>
</evidence>
<protein>
    <submittedName>
        <fullName evidence="1">Uncharacterized protein</fullName>
    </submittedName>
</protein>
<keyword evidence="2" id="KW-1185">Reference proteome</keyword>
<dbReference type="Proteomes" id="UP000198660">
    <property type="component" value="Unassembled WGS sequence"/>
</dbReference>
<evidence type="ECO:0000313" key="1">
    <source>
        <dbReference type="EMBL" id="SFS70993.1"/>
    </source>
</evidence>